<gene>
    <name evidence="2" type="ORF">IQ241_20905</name>
</gene>
<keyword evidence="2" id="KW-0328">Glycosyltransferase</keyword>
<dbReference type="InterPro" id="IPR000836">
    <property type="entry name" value="PRTase_dom"/>
</dbReference>
<dbReference type="Pfam" id="PF00156">
    <property type="entry name" value="Pribosyltran"/>
    <property type="match status" value="1"/>
</dbReference>
<dbReference type="GO" id="GO:0016757">
    <property type="term" value="F:glycosyltransferase activity"/>
    <property type="evidence" value="ECO:0007669"/>
    <property type="project" value="UniProtKB-KW"/>
</dbReference>
<keyword evidence="3" id="KW-1185">Reference proteome</keyword>
<sequence>MLFQDRTDAGKRLATRLTAYERQPQTIVLGLPRGGVPVAFEVAQALELPLDVLIVRKLGLPDQKEMAMGAIASGHVRILNQRLLQNLQLSPEVIEQVTREEQRELERRERAYRGNRPPLELRDRTVILVDDGLATGATMKAAVAALQRQHPARIVVAVPVGSTHACQTFEKIIDDIVCAESPEPFSAIGLWYDNFDQTTDEEVRNLLKHRVSQPH</sequence>
<comment type="caution">
    <text evidence="2">The sequence shown here is derived from an EMBL/GenBank/DDBJ whole genome shotgun (WGS) entry which is preliminary data.</text>
</comment>
<dbReference type="RefSeq" id="WP_193910957.1">
    <property type="nucleotide sequence ID" value="NZ_JADEXG010000065.1"/>
</dbReference>
<dbReference type="EMBL" id="JADEXG010000065">
    <property type="protein sequence ID" value="MBE9079720.1"/>
    <property type="molecule type" value="Genomic_DNA"/>
</dbReference>
<dbReference type="Gene3D" id="3.40.50.2020">
    <property type="match status" value="1"/>
</dbReference>
<keyword evidence="2" id="KW-0808">Transferase</keyword>
<evidence type="ECO:0000259" key="1">
    <source>
        <dbReference type="Pfam" id="PF00156"/>
    </source>
</evidence>
<name>A0A8J7AB85_9CYAN</name>
<dbReference type="CDD" id="cd06223">
    <property type="entry name" value="PRTases_typeI"/>
    <property type="match status" value="1"/>
</dbReference>
<proteinExistence type="predicted"/>
<feature type="domain" description="Phosphoribosyltransferase" evidence="1">
    <location>
        <begin position="9"/>
        <end position="180"/>
    </location>
</feature>
<protein>
    <submittedName>
        <fullName evidence="2">Phosphoribosyltransferase</fullName>
    </submittedName>
</protein>
<dbReference type="Gene3D" id="3.30.1310.20">
    <property type="entry name" value="PRTase-like"/>
    <property type="match status" value="1"/>
</dbReference>
<evidence type="ECO:0000313" key="2">
    <source>
        <dbReference type="EMBL" id="MBE9079720.1"/>
    </source>
</evidence>
<dbReference type="Proteomes" id="UP000636505">
    <property type="component" value="Unassembled WGS sequence"/>
</dbReference>
<organism evidence="2 3">
    <name type="scientific">Vasconcelosia minhoensis LEGE 07310</name>
    <dbReference type="NCBI Taxonomy" id="915328"/>
    <lineage>
        <taxon>Bacteria</taxon>
        <taxon>Bacillati</taxon>
        <taxon>Cyanobacteriota</taxon>
        <taxon>Cyanophyceae</taxon>
        <taxon>Nodosilineales</taxon>
        <taxon>Cymatolegaceae</taxon>
        <taxon>Vasconcelosia</taxon>
        <taxon>Vasconcelosia minhoensis</taxon>
    </lineage>
</organism>
<evidence type="ECO:0000313" key="3">
    <source>
        <dbReference type="Proteomes" id="UP000636505"/>
    </source>
</evidence>
<dbReference type="InterPro" id="IPR029057">
    <property type="entry name" value="PRTase-like"/>
</dbReference>
<reference evidence="2" key="1">
    <citation type="submission" date="2020-10" db="EMBL/GenBank/DDBJ databases">
        <authorList>
            <person name="Castelo-Branco R."/>
            <person name="Eusebio N."/>
            <person name="Adriana R."/>
            <person name="Vieira A."/>
            <person name="Brugerolle De Fraissinette N."/>
            <person name="Rezende De Castro R."/>
            <person name="Schneider M.P."/>
            <person name="Vasconcelos V."/>
            <person name="Leao P.N."/>
        </authorList>
    </citation>
    <scope>NUCLEOTIDE SEQUENCE</scope>
    <source>
        <strain evidence="2">LEGE 07310</strain>
    </source>
</reference>
<dbReference type="SUPFAM" id="SSF53271">
    <property type="entry name" value="PRTase-like"/>
    <property type="match status" value="1"/>
</dbReference>
<accession>A0A8J7AB85</accession>
<dbReference type="AlphaFoldDB" id="A0A8J7AB85"/>